<feature type="transmembrane region" description="Helical" evidence="1">
    <location>
        <begin position="153"/>
        <end position="171"/>
    </location>
</feature>
<accession>A0A078AIS3</accession>
<dbReference type="EMBL" id="CCKQ01010315">
    <property type="protein sequence ID" value="CDW81831.1"/>
    <property type="molecule type" value="Genomic_DNA"/>
</dbReference>
<keyword evidence="1" id="KW-1133">Transmembrane helix</keyword>
<organism evidence="2 3">
    <name type="scientific">Stylonychia lemnae</name>
    <name type="common">Ciliate</name>
    <dbReference type="NCBI Taxonomy" id="5949"/>
    <lineage>
        <taxon>Eukaryota</taxon>
        <taxon>Sar</taxon>
        <taxon>Alveolata</taxon>
        <taxon>Ciliophora</taxon>
        <taxon>Intramacronucleata</taxon>
        <taxon>Spirotrichea</taxon>
        <taxon>Stichotrichia</taxon>
        <taxon>Sporadotrichida</taxon>
        <taxon>Oxytrichidae</taxon>
        <taxon>Stylonychinae</taxon>
        <taxon>Stylonychia</taxon>
    </lineage>
</organism>
<name>A0A078AIS3_STYLE</name>
<dbReference type="AlphaFoldDB" id="A0A078AIS3"/>
<proteinExistence type="predicted"/>
<dbReference type="Proteomes" id="UP000039865">
    <property type="component" value="Unassembled WGS sequence"/>
</dbReference>
<feature type="transmembrane region" description="Helical" evidence="1">
    <location>
        <begin position="102"/>
        <end position="122"/>
    </location>
</feature>
<evidence type="ECO:0000256" key="1">
    <source>
        <dbReference type="SAM" id="Phobius"/>
    </source>
</evidence>
<protein>
    <recommendedName>
        <fullName evidence="4">Transmembrane protein</fullName>
    </recommendedName>
</protein>
<keyword evidence="1" id="KW-0812">Transmembrane</keyword>
<evidence type="ECO:0008006" key="4">
    <source>
        <dbReference type="Google" id="ProtNLM"/>
    </source>
</evidence>
<keyword evidence="3" id="KW-1185">Reference proteome</keyword>
<evidence type="ECO:0000313" key="3">
    <source>
        <dbReference type="Proteomes" id="UP000039865"/>
    </source>
</evidence>
<reference evidence="2 3" key="1">
    <citation type="submission" date="2014-06" db="EMBL/GenBank/DDBJ databases">
        <authorList>
            <person name="Swart Estienne"/>
        </authorList>
    </citation>
    <scope>NUCLEOTIDE SEQUENCE [LARGE SCALE GENOMIC DNA]</scope>
    <source>
        <strain evidence="2 3">130c</strain>
    </source>
</reference>
<evidence type="ECO:0000313" key="2">
    <source>
        <dbReference type="EMBL" id="CDW81831.1"/>
    </source>
</evidence>
<feature type="transmembrane region" description="Helical" evidence="1">
    <location>
        <begin position="192"/>
        <end position="211"/>
    </location>
</feature>
<gene>
    <name evidence="2" type="primary">Contig12342.g13173</name>
    <name evidence="2" type="ORF">STYLEM_10855</name>
</gene>
<feature type="transmembrane region" description="Helical" evidence="1">
    <location>
        <begin position="60"/>
        <end position="82"/>
    </location>
</feature>
<feature type="transmembrane region" description="Helical" evidence="1">
    <location>
        <begin position="231"/>
        <end position="249"/>
    </location>
</feature>
<feature type="transmembrane region" description="Helical" evidence="1">
    <location>
        <begin position="21"/>
        <end position="40"/>
    </location>
</feature>
<dbReference type="InParanoid" id="A0A078AIS3"/>
<keyword evidence="1" id="KW-0472">Membrane</keyword>
<sequence>MHLLNFDIQFYPDIYIKHLYLCLNLDRIVCLIVALVGEMIKSYSASTLKEMEYFFYYEIPFNFIITGLIVQFHQWFSFAIFIKHAFNPDKLTDLKLKIKLSLLISIIISLSCLILQFTAVVLENTIENAYDSPFKQQQSSQINDFNHYRIMDWVMIVLYTVVTFSFVPMLLGLICKIKRNFNQVYKKIKWKYLLLLGLFMVFLFFRIYLYLDLKELNGSLMITTMYTPIPFYISEILMSMFLSYILFNVNENESGTENRNSDSQNISNIILYSENGNNQPFQQNGQFLFKAADQANGNKIHLQYDELSTGLPEDKSKRGNSVESYIQERNATQNYLRNTVKSTIAQQHKYSGTTTLRALKDSELSMGSFDQPQTIEEDDDEALSEQRLSQDMYPTQSIGSLEDRNLRYTMTNFMNPNHTEASNAYRGESAGNNPFKTPIYSPKSMHKQYQEEDISMKHNRSILSKLGSVFRKKTKAQTLSNGGDNCSLNADIQPMLSTNHNLQTQSK</sequence>